<dbReference type="SUPFAM" id="SSF47175">
    <property type="entry name" value="Cytochromes"/>
    <property type="match status" value="1"/>
</dbReference>
<evidence type="ECO:0000256" key="5">
    <source>
        <dbReference type="ARBA" id="ARBA00023004"/>
    </source>
</evidence>
<evidence type="ECO:0000256" key="4">
    <source>
        <dbReference type="ARBA" id="ARBA00022982"/>
    </source>
</evidence>
<comment type="PTM">
    <text evidence="7">Binds 1 heme group per subunit.</text>
</comment>
<feature type="binding site" description="axial binding residue" evidence="6">
    <location>
        <position position="139"/>
    </location>
    <ligand>
        <name>heme c</name>
        <dbReference type="ChEBI" id="CHEBI:61717"/>
    </ligand>
    <ligandPart>
        <name>Fe</name>
        <dbReference type="ChEBI" id="CHEBI:18248"/>
    </ligandPart>
</feature>
<evidence type="ECO:0000256" key="6">
    <source>
        <dbReference type="PIRSR" id="PIRSR000027-1"/>
    </source>
</evidence>
<gene>
    <name evidence="10" type="ORF">GGE31_002011</name>
    <name evidence="9" type="ORF">GGE33_002012</name>
    <name evidence="11" type="ORF">GGE35_002012</name>
</gene>
<evidence type="ECO:0000313" key="9">
    <source>
        <dbReference type="EMBL" id="MBB4348270.1"/>
    </source>
</evidence>
<dbReference type="GO" id="GO:0042597">
    <property type="term" value="C:periplasmic space"/>
    <property type="evidence" value="ECO:0007669"/>
    <property type="project" value="InterPro"/>
</dbReference>
<keyword evidence="8" id="KW-0732">Signal</keyword>
<dbReference type="GO" id="GO:0005506">
    <property type="term" value="F:iron ion binding"/>
    <property type="evidence" value="ECO:0007669"/>
    <property type="project" value="InterPro"/>
</dbReference>
<feature type="signal peptide" evidence="8">
    <location>
        <begin position="1"/>
        <end position="23"/>
    </location>
</feature>
<dbReference type="GO" id="GO:0020037">
    <property type="term" value="F:heme binding"/>
    <property type="evidence" value="ECO:0007669"/>
    <property type="project" value="InterPro"/>
</dbReference>
<dbReference type="EMBL" id="JACIHM010000002">
    <property type="protein sequence ID" value="MBB4446196.1"/>
    <property type="molecule type" value="Genomic_DNA"/>
</dbReference>
<name>A0A7W6XA94_9HYPH</name>
<protein>
    <submittedName>
        <fullName evidence="10">Cytochrome c556</fullName>
    </submittedName>
</protein>
<accession>A0A7W6XA94</accession>
<evidence type="ECO:0000256" key="2">
    <source>
        <dbReference type="ARBA" id="ARBA00022617"/>
    </source>
</evidence>
<dbReference type="PRINTS" id="PR00608">
    <property type="entry name" value="CYTCHROMECII"/>
</dbReference>
<evidence type="ECO:0000313" key="14">
    <source>
        <dbReference type="Proteomes" id="UP000576087"/>
    </source>
</evidence>
<dbReference type="InterPro" id="IPR002321">
    <property type="entry name" value="Cyt_c_II"/>
</dbReference>
<keyword evidence="5 6" id="KW-0408">Iron</keyword>
<feature type="chain" id="PRO_5036405078" evidence="8">
    <location>
        <begin position="24"/>
        <end position="146"/>
    </location>
</feature>
<evidence type="ECO:0000313" key="10">
    <source>
        <dbReference type="EMBL" id="MBB4411506.1"/>
    </source>
</evidence>
<dbReference type="Proteomes" id="UP000520770">
    <property type="component" value="Unassembled WGS sequence"/>
</dbReference>
<organism evidence="10 13">
    <name type="scientific">Aliirhizobium cellulosilyticum</name>
    <dbReference type="NCBI Taxonomy" id="393664"/>
    <lineage>
        <taxon>Bacteria</taxon>
        <taxon>Pseudomonadati</taxon>
        <taxon>Pseudomonadota</taxon>
        <taxon>Alphaproteobacteria</taxon>
        <taxon>Hyphomicrobiales</taxon>
        <taxon>Rhizobiaceae</taxon>
        <taxon>Aliirhizobium</taxon>
    </lineage>
</organism>
<evidence type="ECO:0000256" key="3">
    <source>
        <dbReference type="ARBA" id="ARBA00022723"/>
    </source>
</evidence>
<keyword evidence="4" id="KW-0249">Electron transport</keyword>
<dbReference type="PROSITE" id="PS51009">
    <property type="entry name" value="CYTCII"/>
    <property type="match status" value="1"/>
</dbReference>
<dbReference type="PIRSF" id="PIRSF000027">
    <property type="entry name" value="Cytc_c_prime"/>
    <property type="match status" value="1"/>
</dbReference>
<feature type="binding site" description="covalent" evidence="7">
    <location>
        <position position="135"/>
    </location>
    <ligand>
        <name>heme c</name>
        <dbReference type="ChEBI" id="CHEBI:61717"/>
    </ligand>
</feature>
<dbReference type="Gene3D" id="1.20.120.10">
    <property type="entry name" value="Cytochrome c/b562"/>
    <property type="match status" value="1"/>
</dbReference>
<dbReference type="EMBL" id="JACIGY010000002">
    <property type="protein sequence ID" value="MBB4411506.1"/>
    <property type="molecule type" value="Genomic_DNA"/>
</dbReference>
<evidence type="ECO:0000313" key="12">
    <source>
        <dbReference type="Proteomes" id="UP000520770"/>
    </source>
</evidence>
<dbReference type="InterPro" id="IPR010980">
    <property type="entry name" value="Cyt_c/b562"/>
</dbReference>
<dbReference type="InterPro" id="IPR015984">
    <property type="entry name" value="Cyt_c_prime_subgr"/>
</dbReference>
<dbReference type="AlphaFoldDB" id="A0A7W6XA94"/>
<proteinExistence type="predicted"/>
<evidence type="ECO:0000256" key="7">
    <source>
        <dbReference type="PIRSR" id="PIRSR000027-2"/>
    </source>
</evidence>
<evidence type="ECO:0000313" key="11">
    <source>
        <dbReference type="EMBL" id="MBB4446196.1"/>
    </source>
</evidence>
<reference evidence="12 13" key="1">
    <citation type="submission" date="2020-08" db="EMBL/GenBank/DDBJ databases">
        <title>Genomic Encyclopedia of Type Strains, Phase IV (KMG-V): Genome sequencing to study the core and pangenomes of soil and plant-associated prokaryotes.</title>
        <authorList>
            <person name="Whitman W."/>
        </authorList>
    </citation>
    <scope>NUCLEOTIDE SEQUENCE [LARGE SCALE GENOMIC DNA]</scope>
    <source>
        <strain evidence="10 13">SEMIA 444</strain>
        <strain evidence="9 12">SEMIA 448</strain>
        <strain evidence="11 14">SEMIA 452</strain>
    </source>
</reference>
<keyword evidence="1" id="KW-0813">Transport</keyword>
<dbReference type="GO" id="GO:0009055">
    <property type="term" value="F:electron transfer activity"/>
    <property type="evidence" value="ECO:0007669"/>
    <property type="project" value="InterPro"/>
</dbReference>
<keyword evidence="13" id="KW-1185">Reference proteome</keyword>
<comment type="caution">
    <text evidence="10">The sequence shown here is derived from an EMBL/GenBank/DDBJ whole genome shotgun (WGS) entry which is preliminary data.</text>
</comment>
<evidence type="ECO:0000256" key="8">
    <source>
        <dbReference type="SAM" id="SignalP"/>
    </source>
</evidence>
<dbReference type="Proteomes" id="UP000524535">
    <property type="component" value="Unassembled WGS sequence"/>
</dbReference>
<keyword evidence="2 7" id="KW-0349">Heme</keyword>
<dbReference type="Proteomes" id="UP000576087">
    <property type="component" value="Unassembled WGS sequence"/>
</dbReference>
<dbReference type="EMBL" id="JACIGW010000002">
    <property type="protein sequence ID" value="MBB4348270.1"/>
    <property type="molecule type" value="Genomic_DNA"/>
</dbReference>
<dbReference type="InterPro" id="IPR012127">
    <property type="entry name" value="Cyt_c_prime"/>
</dbReference>
<feature type="binding site" description="covalent" evidence="7">
    <location>
        <position position="138"/>
    </location>
    <ligand>
        <name>heme c</name>
        <dbReference type="ChEBI" id="CHEBI:61717"/>
    </ligand>
</feature>
<evidence type="ECO:0000313" key="13">
    <source>
        <dbReference type="Proteomes" id="UP000524535"/>
    </source>
</evidence>
<sequence length="146" mass="15146">MKIRMTAITTAALCLGLAAAAVAQDNPVAKREQMMKQVGASVGALGAIAKGEKPYDAGAVKAALTTISTDMKVFPDQFPAGSEVNSAAAPAIWDNMDDFKAKSMKLASDADTLLASMPADQAGVQQAVQTLGANCGTCHQTYRLKR</sequence>
<dbReference type="Pfam" id="PF01322">
    <property type="entry name" value="Cytochrom_C_2"/>
    <property type="match status" value="1"/>
</dbReference>
<evidence type="ECO:0000256" key="1">
    <source>
        <dbReference type="ARBA" id="ARBA00022448"/>
    </source>
</evidence>
<dbReference type="GO" id="GO:0022900">
    <property type="term" value="P:electron transport chain"/>
    <property type="evidence" value="ECO:0007669"/>
    <property type="project" value="InterPro"/>
</dbReference>
<keyword evidence="3 6" id="KW-0479">Metal-binding</keyword>